<proteinExistence type="inferred from homology"/>
<comment type="similarity">
    <text evidence="10">Belongs to the DHHC palmitoyltransferase family.</text>
</comment>
<dbReference type="EMBL" id="CDHN01000004">
    <property type="protein sequence ID" value="CEJ91735.1"/>
    <property type="molecule type" value="Genomic_DNA"/>
</dbReference>
<dbReference type="Pfam" id="PF01529">
    <property type="entry name" value="DHHC"/>
    <property type="match status" value="1"/>
</dbReference>
<evidence type="ECO:0000259" key="11">
    <source>
        <dbReference type="Pfam" id="PF01529"/>
    </source>
</evidence>
<dbReference type="PANTHER" id="PTHR22883:SF288">
    <property type="entry name" value="PALMITOYLTRANSFERASE SWF1"/>
    <property type="match status" value="1"/>
</dbReference>
<organism evidence="12 13">
    <name type="scientific">[Torrubiella] hemipterigena</name>
    <dbReference type="NCBI Taxonomy" id="1531966"/>
    <lineage>
        <taxon>Eukaryota</taxon>
        <taxon>Fungi</taxon>
        <taxon>Dikarya</taxon>
        <taxon>Ascomycota</taxon>
        <taxon>Pezizomycotina</taxon>
        <taxon>Sordariomycetes</taxon>
        <taxon>Hypocreomycetidae</taxon>
        <taxon>Hypocreales</taxon>
        <taxon>Clavicipitaceae</taxon>
        <taxon>Clavicipitaceae incertae sedis</taxon>
        <taxon>'Torrubiella' clade</taxon>
    </lineage>
</organism>
<feature type="transmembrane region" description="Helical" evidence="10">
    <location>
        <begin position="7"/>
        <end position="26"/>
    </location>
</feature>
<dbReference type="InterPro" id="IPR001594">
    <property type="entry name" value="Palmitoyltrfase_DHHC"/>
</dbReference>
<dbReference type="GO" id="GO:0005794">
    <property type="term" value="C:Golgi apparatus"/>
    <property type="evidence" value="ECO:0007669"/>
    <property type="project" value="TreeGrafter"/>
</dbReference>
<keyword evidence="2 10" id="KW-0808">Transferase</keyword>
<evidence type="ECO:0000256" key="9">
    <source>
        <dbReference type="ARBA" id="ARBA00048048"/>
    </source>
</evidence>
<evidence type="ECO:0000256" key="1">
    <source>
        <dbReference type="ARBA" id="ARBA00004141"/>
    </source>
</evidence>
<evidence type="ECO:0000256" key="4">
    <source>
        <dbReference type="ARBA" id="ARBA00022989"/>
    </source>
</evidence>
<dbReference type="PANTHER" id="PTHR22883">
    <property type="entry name" value="ZINC FINGER DHHC DOMAIN CONTAINING PROTEIN"/>
    <property type="match status" value="1"/>
</dbReference>
<sequence>MKTFTKLVIFVLALSFMVFVTFFGRIPALRNTPIGALHKTLWVHIPNALSRLDERYTGGYVFRGSSRFFNILMHERHPTVVIFFAAIMIGGEYMFLPAAWPRLSSYFVKLTVIVTVALPYIFLYLACVSDPGFVTNETHSYHMSLYPYDYAIFHPGNVCRTCNILKPARSKHCSLCKRCVAKADHHCVFINSCVGYGNQHWFILLLASTALLTTYGGLLGVSLLSAAMRERYPLLHLWPSWKEGAFQFFGSWALAMEREVNLGATTLLSLLTSPMVWGLLAYTLYHVYRGFTTNESLKWSDWQEDIGDGYAFTRPLPGSRVKNRQIEPLCPRWPVEPQMVLMATTDGQPPTSSGRSLPGAGDWKRIQSIQEVENMYDLGFWDNLADVFVESYGFGVTKDDLPVDRLRRTRR</sequence>
<name>A0A0A1TLD1_9HYPO</name>
<accession>A0A0A1TLD1</accession>
<feature type="transmembrane region" description="Helical" evidence="10">
    <location>
        <begin position="107"/>
        <end position="126"/>
    </location>
</feature>
<dbReference type="AlphaFoldDB" id="A0A0A1TLD1"/>
<evidence type="ECO:0000256" key="3">
    <source>
        <dbReference type="ARBA" id="ARBA00022692"/>
    </source>
</evidence>
<reference evidence="12 13" key="1">
    <citation type="journal article" date="2015" name="Genome Announc.">
        <title>Draft Genome Sequence and Gene Annotation of the Entomopathogenic Fungus Verticillium hemipterigenum.</title>
        <authorList>
            <person name="Horn F."/>
            <person name="Habel A."/>
            <person name="Scharf D.H."/>
            <person name="Dworschak J."/>
            <person name="Brakhage A.A."/>
            <person name="Guthke R."/>
            <person name="Hertweck C."/>
            <person name="Linde J."/>
        </authorList>
    </citation>
    <scope>NUCLEOTIDE SEQUENCE [LARGE SCALE GENOMIC DNA]</scope>
</reference>
<feature type="transmembrane region" description="Helical" evidence="10">
    <location>
        <begin position="266"/>
        <end position="288"/>
    </location>
</feature>
<dbReference type="GO" id="GO:0016020">
    <property type="term" value="C:membrane"/>
    <property type="evidence" value="ECO:0007669"/>
    <property type="project" value="UniProtKB-SubCell"/>
</dbReference>
<keyword evidence="6" id="KW-0564">Palmitate</keyword>
<dbReference type="GO" id="GO:0005783">
    <property type="term" value="C:endoplasmic reticulum"/>
    <property type="evidence" value="ECO:0007669"/>
    <property type="project" value="EnsemblFungi"/>
</dbReference>
<evidence type="ECO:0000256" key="2">
    <source>
        <dbReference type="ARBA" id="ARBA00022679"/>
    </source>
</evidence>
<evidence type="ECO:0000313" key="13">
    <source>
        <dbReference type="Proteomes" id="UP000039046"/>
    </source>
</evidence>
<feature type="transmembrane region" description="Helical" evidence="10">
    <location>
        <begin position="80"/>
        <end position="100"/>
    </location>
</feature>
<protein>
    <recommendedName>
        <fullName evidence="10">Palmitoyltransferase</fullName>
        <ecNumber evidence="10">2.3.1.225</ecNumber>
    </recommendedName>
</protein>
<comment type="catalytic activity">
    <reaction evidence="9 10">
        <text>L-cysteinyl-[protein] + hexadecanoyl-CoA = S-hexadecanoyl-L-cysteinyl-[protein] + CoA</text>
        <dbReference type="Rhea" id="RHEA:36683"/>
        <dbReference type="Rhea" id="RHEA-COMP:10131"/>
        <dbReference type="Rhea" id="RHEA-COMP:11032"/>
        <dbReference type="ChEBI" id="CHEBI:29950"/>
        <dbReference type="ChEBI" id="CHEBI:57287"/>
        <dbReference type="ChEBI" id="CHEBI:57379"/>
        <dbReference type="ChEBI" id="CHEBI:74151"/>
        <dbReference type="EC" id="2.3.1.225"/>
    </reaction>
</comment>
<evidence type="ECO:0000256" key="5">
    <source>
        <dbReference type="ARBA" id="ARBA00023136"/>
    </source>
</evidence>
<dbReference type="OrthoDB" id="9909019at2759"/>
<dbReference type="PROSITE" id="PS50216">
    <property type="entry name" value="DHHC"/>
    <property type="match status" value="1"/>
</dbReference>
<keyword evidence="8 10" id="KW-0012">Acyltransferase</keyword>
<keyword evidence="13" id="KW-1185">Reference proteome</keyword>
<dbReference type="InterPro" id="IPR039859">
    <property type="entry name" value="PFA4/ZDH16/20/ERF2-like"/>
</dbReference>
<dbReference type="HOGENOM" id="CLU_042181_2_1_1"/>
<keyword evidence="7" id="KW-0449">Lipoprotein</keyword>
<dbReference type="GO" id="GO:0006612">
    <property type="term" value="P:protein targeting to membrane"/>
    <property type="evidence" value="ECO:0007669"/>
    <property type="project" value="TreeGrafter"/>
</dbReference>
<keyword evidence="3 10" id="KW-0812">Transmembrane</keyword>
<gene>
    <name evidence="12" type="ORF">VHEMI07428</name>
</gene>
<evidence type="ECO:0000256" key="7">
    <source>
        <dbReference type="ARBA" id="ARBA00023288"/>
    </source>
</evidence>
<comment type="domain">
    <text evidence="10">The DHHC domain is required for palmitoyltransferase activity.</text>
</comment>
<feature type="transmembrane region" description="Helical" evidence="10">
    <location>
        <begin position="201"/>
        <end position="224"/>
    </location>
</feature>
<keyword evidence="5 10" id="KW-0472">Membrane</keyword>
<feature type="domain" description="Palmitoyltransferase DHHC" evidence="11">
    <location>
        <begin position="154"/>
        <end position="299"/>
    </location>
</feature>
<evidence type="ECO:0000256" key="10">
    <source>
        <dbReference type="RuleBase" id="RU079119"/>
    </source>
</evidence>
<dbReference type="Proteomes" id="UP000039046">
    <property type="component" value="Unassembled WGS sequence"/>
</dbReference>
<dbReference type="EC" id="2.3.1.225" evidence="10"/>
<comment type="subcellular location">
    <subcellularLocation>
        <location evidence="1">Membrane</location>
        <topology evidence="1">Multi-pass membrane protein</topology>
    </subcellularLocation>
</comment>
<keyword evidence="4 10" id="KW-1133">Transmembrane helix</keyword>
<evidence type="ECO:0000313" key="12">
    <source>
        <dbReference type="EMBL" id="CEJ91735.1"/>
    </source>
</evidence>
<evidence type="ECO:0000256" key="6">
    <source>
        <dbReference type="ARBA" id="ARBA00023139"/>
    </source>
</evidence>
<evidence type="ECO:0000256" key="8">
    <source>
        <dbReference type="ARBA" id="ARBA00023315"/>
    </source>
</evidence>
<dbReference type="STRING" id="1531966.A0A0A1TLD1"/>
<dbReference type="GO" id="GO:0019706">
    <property type="term" value="F:protein-cysteine S-palmitoyltransferase activity"/>
    <property type="evidence" value="ECO:0007669"/>
    <property type="project" value="UniProtKB-EC"/>
</dbReference>